<evidence type="ECO:0000259" key="1">
    <source>
        <dbReference type="PROSITE" id="PS50878"/>
    </source>
</evidence>
<evidence type="ECO:0000313" key="3">
    <source>
        <dbReference type="Proteomes" id="UP001341281"/>
    </source>
</evidence>
<dbReference type="Pfam" id="PF00078">
    <property type="entry name" value="RVT_1"/>
    <property type="match status" value="1"/>
</dbReference>
<dbReference type="InterPro" id="IPR000477">
    <property type="entry name" value="RT_dom"/>
</dbReference>
<dbReference type="InterPro" id="IPR043502">
    <property type="entry name" value="DNA/RNA_pol_sf"/>
</dbReference>
<dbReference type="AlphaFoldDB" id="A0AAQ3U4W2"/>
<gene>
    <name evidence="2" type="ORF">U9M48_031901</name>
</gene>
<keyword evidence="3" id="KW-1185">Reference proteome</keyword>
<proteinExistence type="predicted"/>
<reference evidence="2 3" key="1">
    <citation type="submission" date="2024-02" db="EMBL/GenBank/DDBJ databases">
        <title>High-quality chromosome-scale genome assembly of Pensacola bahiagrass (Paspalum notatum Flugge var. saurae).</title>
        <authorList>
            <person name="Vega J.M."/>
            <person name="Podio M."/>
            <person name="Orjuela J."/>
            <person name="Siena L.A."/>
            <person name="Pessino S.C."/>
            <person name="Combes M.C."/>
            <person name="Mariac C."/>
            <person name="Albertini E."/>
            <person name="Pupilli F."/>
            <person name="Ortiz J.P.A."/>
            <person name="Leblanc O."/>
        </authorList>
    </citation>
    <scope>NUCLEOTIDE SEQUENCE [LARGE SCALE GENOMIC DNA]</scope>
    <source>
        <strain evidence="2">R1</strain>
        <tissue evidence="2">Leaf</tissue>
    </source>
</reference>
<feature type="domain" description="Reverse transcriptase" evidence="1">
    <location>
        <begin position="38"/>
        <end position="232"/>
    </location>
</feature>
<name>A0AAQ3U4W2_PASNO</name>
<dbReference type="CDD" id="cd01650">
    <property type="entry name" value="RT_nLTR_like"/>
    <property type="match status" value="1"/>
</dbReference>
<accession>A0AAQ3U4W2</accession>
<evidence type="ECO:0000313" key="2">
    <source>
        <dbReference type="EMBL" id="WVZ84934.1"/>
    </source>
</evidence>
<dbReference type="EMBL" id="CP144751">
    <property type="protein sequence ID" value="WVZ84934.1"/>
    <property type="molecule type" value="Genomic_DNA"/>
</dbReference>
<sequence length="232" mass="26178">MFSMPSDKSPGSDGFIGIFFKECWDIIKEDVLEAFHQLHGMNGLDFKFLNSANIVLIPKKSNAKPVGYYRPISLIHNIAKFFSKLLANRLSPFLNTLVSKSQSAFIRKRCIQDNFLYVQNVVRQLHKMKKPALFLKLDIQKAFDTVNWGYLLEVLCVMGFGLQLREWISILIGLATSRALLNGCQGTNFQHKRGAGGPSFPMLFILAIDPLQRILDLATQHRILSPIPLAVA</sequence>
<protein>
    <recommendedName>
        <fullName evidence="1">Reverse transcriptase domain-containing protein</fullName>
    </recommendedName>
</protein>
<dbReference type="Proteomes" id="UP001341281">
    <property type="component" value="Chromosome 07"/>
</dbReference>
<dbReference type="PANTHER" id="PTHR19446">
    <property type="entry name" value="REVERSE TRANSCRIPTASES"/>
    <property type="match status" value="1"/>
</dbReference>
<organism evidence="2 3">
    <name type="scientific">Paspalum notatum var. saurae</name>
    <dbReference type="NCBI Taxonomy" id="547442"/>
    <lineage>
        <taxon>Eukaryota</taxon>
        <taxon>Viridiplantae</taxon>
        <taxon>Streptophyta</taxon>
        <taxon>Embryophyta</taxon>
        <taxon>Tracheophyta</taxon>
        <taxon>Spermatophyta</taxon>
        <taxon>Magnoliopsida</taxon>
        <taxon>Liliopsida</taxon>
        <taxon>Poales</taxon>
        <taxon>Poaceae</taxon>
        <taxon>PACMAD clade</taxon>
        <taxon>Panicoideae</taxon>
        <taxon>Andropogonodae</taxon>
        <taxon>Paspaleae</taxon>
        <taxon>Paspalinae</taxon>
        <taxon>Paspalum</taxon>
    </lineage>
</organism>
<dbReference type="SUPFAM" id="SSF56672">
    <property type="entry name" value="DNA/RNA polymerases"/>
    <property type="match status" value="1"/>
</dbReference>
<dbReference type="PROSITE" id="PS50878">
    <property type="entry name" value="RT_POL"/>
    <property type="match status" value="1"/>
</dbReference>